<comment type="caution">
    <text evidence="5">The sequence shown here is derived from an EMBL/GenBank/DDBJ whole genome shotgun (WGS) entry which is preliminary data.</text>
</comment>
<reference evidence="5" key="1">
    <citation type="submission" date="2019-08" db="EMBL/GenBank/DDBJ databases">
        <authorList>
            <person name="Kucharzyk K."/>
            <person name="Murdoch R.W."/>
            <person name="Higgins S."/>
            <person name="Loffler F."/>
        </authorList>
    </citation>
    <scope>NUCLEOTIDE SEQUENCE</scope>
</reference>
<dbReference type="SUPFAM" id="SSF46785">
    <property type="entry name" value="Winged helix' DNA-binding domain"/>
    <property type="match status" value="1"/>
</dbReference>
<dbReference type="Gene3D" id="1.10.10.10">
    <property type="entry name" value="Winged helix-like DNA-binding domain superfamily/Winged helix DNA-binding domain"/>
    <property type="match status" value="1"/>
</dbReference>
<dbReference type="PANTHER" id="PTHR42756">
    <property type="entry name" value="TRANSCRIPTIONAL REGULATOR, MARR"/>
    <property type="match status" value="1"/>
</dbReference>
<proteinExistence type="predicted"/>
<protein>
    <recommendedName>
        <fullName evidence="4">HTH marR-type domain-containing protein</fullName>
    </recommendedName>
</protein>
<evidence type="ECO:0000256" key="3">
    <source>
        <dbReference type="ARBA" id="ARBA00023163"/>
    </source>
</evidence>
<accession>A0A645AMS9</accession>
<dbReference type="InterPro" id="IPR000835">
    <property type="entry name" value="HTH_MarR-typ"/>
</dbReference>
<keyword evidence="3" id="KW-0804">Transcription</keyword>
<sequence>MLNNTEILQNVQQVMQLFEHSANSLAQKHGLLPVEMKVLIFLINNPGKDTATDIAELRMLPKANVSKAVEGLIQKKLLLRRPDTADRRRVHLILTPAGAAMTADVKAAWDSFTGDLFAGFTQRQLDQYAALNARIVENAHSALERK</sequence>
<dbReference type="PANTHER" id="PTHR42756:SF1">
    <property type="entry name" value="TRANSCRIPTIONAL REPRESSOR OF EMRAB OPERON"/>
    <property type="match status" value="1"/>
</dbReference>
<dbReference type="AlphaFoldDB" id="A0A645AMS9"/>
<name>A0A645AMS9_9ZZZZ</name>
<dbReference type="EMBL" id="VSSQ01014861">
    <property type="protein sequence ID" value="MPM54562.1"/>
    <property type="molecule type" value="Genomic_DNA"/>
</dbReference>
<dbReference type="PROSITE" id="PS50995">
    <property type="entry name" value="HTH_MARR_2"/>
    <property type="match status" value="1"/>
</dbReference>
<evidence type="ECO:0000259" key="4">
    <source>
        <dbReference type="PROSITE" id="PS50995"/>
    </source>
</evidence>
<keyword evidence="1" id="KW-0805">Transcription regulation</keyword>
<dbReference type="GO" id="GO:0003677">
    <property type="term" value="F:DNA binding"/>
    <property type="evidence" value="ECO:0007669"/>
    <property type="project" value="UniProtKB-KW"/>
</dbReference>
<gene>
    <name evidence="5" type="ORF">SDC9_101340</name>
</gene>
<dbReference type="SMART" id="SM00347">
    <property type="entry name" value="HTH_MARR"/>
    <property type="match status" value="1"/>
</dbReference>
<organism evidence="5">
    <name type="scientific">bioreactor metagenome</name>
    <dbReference type="NCBI Taxonomy" id="1076179"/>
    <lineage>
        <taxon>unclassified sequences</taxon>
        <taxon>metagenomes</taxon>
        <taxon>ecological metagenomes</taxon>
    </lineage>
</organism>
<feature type="domain" description="HTH marR-type" evidence="4">
    <location>
        <begin position="4"/>
        <end position="137"/>
    </location>
</feature>
<evidence type="ECO:0000256" key="2">
    <source>
        <dbReference type="ARBA" id="ARBA00023125"/>
    </source>
</evidence>
<dbReference type="InterPro" id="IPR036388">
    <property type="entry name" value="WH-like_DNA-bd_sf"/>
</dbReference>
<dbReference type="InterPro" id="IPR036390">
    <property type="entry name" value="WH_DNA-bd_sf"/>
</dbReference>
<dbReference type="GO" id="GO:0003700">
    <property type="term" value="F:DNA-binding transcription factor activity"/>
    <property type="evidence" value="ECO:0007669"/>
    <property type="project" value="InterPro"/>
</dbReference>
<dbReference type="Pfam" id="PF12802">
    <property type="entry name" value="MarR_2"/>
    <property type="match status" value="1"/>
</dbReference>
<keyword evidence="2" id="KW-0238">DNA-binding</keyword>
<evidence type="ECO:0000256" key="1">
    <source>
        <dbReference type="ARBA" id="ARBA00023015"/>
    </source>
</evidence>
<evidence type="ECO:0000313" key="5">
    <source>
        <dbReference type="EMBL" id="MPM54562.1"/>
    </source>
</evidence>